<evidence type="ECO:0000259" key="2">
    <source>
        <dbReference type="Pfam" id="PF13511"/>
    </source>
</evidence>
<protein>
    <submittedName>
        <fullName evidence="3">DUF4124 domain-containing protein</fullName>
    </submittedName>
</protein>
<dbReference type="RefSeq" id="WP_123103361.1">
    <property type="nucleotide sequence ID" value="NZ_CP127527.1"/>
</dbReference>
<dbReference type="InterPro" id="IPR025392">
    <property type="entry name" value="DUF4124"/>
</dbReference>
<name>A0A3M8R4N6_9PROT</name>
<accession>A0A3M8R4N6</accession>
<evidence type="ECO:0000256" key="1">
    <source>
        <dbReference type="SAM" id="MobiDB-lite"/>
    </source>
</evidence>
<feature type="compositionally biased region" description="Pro residues" evidence="1">
    <location>
        <begin position="74"/>
        <end position="94"/>
    </location>
</feature>
<gene>
    <name evidence="3" type="ORF">EC580_06545</name>
</gene>
<proteinExistence type="predicted"/>
<organism evidence="3">
    <name type="scientific">Acidithiobacillus sulfuriphilus</name>
    <dbReference type="NCBI Taxonomy" id="1867749"/>
    <lineage>
        <taxon>Bacteria</taxon>
        <taxon>Pseudomonadati</taxon>
        <taxon>Pseudomonadota</taxon>
        <taxon>Acidithiobacillia</taxon>
        <taxon>Acidithiobacillales</taxon>
        <taxon>Acidithiobacillaceae</taxon>
        <taxon>Acidithiobacillus</taxon>
    </lineage>
</organism>
<comment type="caution">
    <text evidence="3">The sequence shown here is derived from an EMBL/GenBank/DDBJ whole genome shotgun (WGS) entry which is preliminary data.</text>
</comment>
<feature type="region of interest" description="Disordered" evidence="1">
    <location>
        <begin position="146"/>
        <end position="193"/>
    </location>
</feature>
<feature type="region of interest" description="Disordered" evidence="1">
    <location>
        <begin position="69"/>
        <end position="98"/>
    </location>
</feature>
<feature type="compositionally biased region" description="Pro residues" evidence="1">
    <location>
        <begin position="149"/>
        <end position="176"/>
    </location>
</feature>
<dbReference type="Pfam" id="PF13511">
    <property type="entry name" value="DUF4124"/>
    <property type="match status" value="1"/>
</dbReference>
<evidence type="ECO:0000313" key="3">
    <source>
        <dbReference type="EMBL" id="RNF63526.1"/>
    </source>
</evidence>
<dbReference type="AlphaFoldDB" id="A0A3M8R4N6"/>
<feature type="domain" description="DUF4124" evidence="2">
    <location>
        <begin position="32"/>
        <end position="82"/>
    </location>
</feature>
<reference evidence="3" key="1">
    <citation type="submission" date="2018-10" db="EMBL/GenBank/DDBJ databases">
        <title>Acidithiobacillus sulfuriphilus sp. nov.: an extremely acidophilic sulfur-oxidizing chemolithotroph isolated from a neutral pH environment.</title>
        <authorList>
            <person name="Falagan C."/>
            <person name="Moya-Beltran A."/>
            <person name="Quatrini R."/>
            <person name="Johnson D.B."/>
        </authorList>
    </citation>
    <scope>NUCLEOTIDE SEQUENCE [LARGE SCALE GENOMIC DNA]</scope>
    <source>
        <strain evidence="3">CJ-2</strain>
    </source>
</reference>
<sequence length="193" mass="20280">MHQYRGPSGRIGSPPYPSRRTSLALFFAMTVLLCAPWVSAATIYRWLSPAGVPSYGDTPPANARHITVVGEETPSPPSPPASVPAAPESPPPGASPSLTQEAIISRLNLLTAIQNYENSLVPRTHPPHSVYAPAFLWPYGGGPGFAQRPMPPAPPGPPGPRPQAPIWAKPPPPAGPGAPQSPFWASPPPRGPR</sequence>
<dbReference type="EMBL" id="RIZI01000156">
    <property type="protein sequence ID" value="RNF63526.1"/>
    <property type="molecule type" value="Genomic_DNA"/>
</dbReference>